<keyword evidence="2 7" id="KW-0489">Methyltransferase</keyword>
<sequence>MTKNNTSLEQLKSFLNQLFQFDSQDLDFGVYKILHYKKKEIANFIDQLLVDKVKAELQTLSADEAKQVQDQITEMEKSTSLNKWLEAVEKKDETRLAIYEEDYKDEISEYKELKAKVTESSVSIETENQIYNHLTLFFSRYYDKGDFISKRRFGKNEKYVVPYNGEETHFHWANQDQYYIKSSETFNQYAFKVPSTSGEIIVNFKLTDAQLEQGNVKESDKNYFILSEKKAEINKEDATFFFEYRPLTDKEKKKVKGNSKQDTLDEIAFDFLKKKFSSNPVLANLWKEQDGKPLLLKKLQHYTRKNKHDFFIHKNLKGFLERELDYYIKSELVNVDDLYVTDTDAYFDRLKHNLKTIKVFKSIADTIIAFVSQIENFQKKIWEKKKFVLSTEWVITIDRLVDYVGEEAAKPILEEVLRNEKQIAEWKEMFGDLSKFKKTSDFLSDENLNLIKLPIDTVHYSADFKSLLLGKISVKQNLESLIDGLLIKSDNYPALNIIKPKFEESIASTYIDPPYNTGDDGFIYKDRFKSSTWLTMFEPLLSINRDLLSDKGALFVSCDEHEELSLGQLLNTTYGEINKVEKITWNKRIPKNDKGIGNIHEYIYLYTRNKEYRKSCDLSFVMRKDSLEEVYEIVKKAKSSGKSIKEAQEILKKYYKKQGFDRGITLYCELDKNYEIWGKINMSWPNAKTEGPRYEVINPVTNKPAPIPNKGWRWKEETFRAAERNGEEFILPDGSMMKGRIWYANNEKTQPSSITYLREVESFLLRSIISQKSDGGITLENLSLQEKVDYPKPVKLIEYLLYATSINDGFFLDYFAGSGTTFHAIQNLNNQDDGNRKCLLIEQGNYIYTVILPRIKKIAHSLEWSSGQPQKPIGGGNGVFLKYQRLEQYEEALENIAFNASDDTIQKALVFEQYIPKYFLEFETKGSQTLVNTEAMKDPWNYKLKVWDGFTYDTEQAVDLVETFNYLIGLHMQKCITKELNEKKYQFIYGHNNANKNILVVWRSVKDWNVEDFKADSSSLKTEIKAFEYDLLYINDQAHIEGYQPIEEVFKNKMLS</sequence>
<dbReference type="Pfam" id="PF01555">
    <property type="entry name" value="N6_N4_Mtase"/>
    <property type="match status" value="1"/>
</dbReference>
<dbReference type="Gene3D" id="3.40.50.150">
    <property type="entry name" value="Vaccinia Virus protein VP39"/>
    <property type="match status" value="1"/>
</dbReference>
<dbReference type="InterPro" id="IPR029063">
    <property type="entry name" value="SAM-dependent_MTases_sf"/>
</dbReference>
<dbReference type="OrthoDB" id="9800801at2"/>
<dbReference type="Proteomes" id="UP000261082">
    <property type="component" value="Unassembled WGS sequence"/>
</dbReference>
<comment type="caution">
    <text evidence="7">The sequence shown here is derived from an EMBL/GenBank/DDBJ whole genome shotgun (WGS) entry which is preliminary data.</text>
</comment>
<evidence type="ECO:0000256" key="2">
    <source>
        <dbReference type="ARBA" id="ARBA00022603"/>
    </source>
</evidence>
<dbReference type="EMBL" id="QVID01000001">
    <property type="protein sequence ID" value="RFN58816.1"/>
    <property type="molecule type" value="Genomic_DNA"/>
</dbReference>
<dbReference type="GO" id="GO:0003677">
    <property type="term" value="F:DNA binding"/>
    <property type="evidence" value="ECO:0007669"/>
    <property type="project" value="InterPro"/>
</dbReference>
<keyword evidence="8" id="KW-1185">Reference proteome</keyword>
<feature type="domain" description="DNA methylase N-4/N-6" evidence="6">
    <location>
        <begin position="509"/>
        <end position="847"/>
    </location>
</feature>
<dbReference type="EC" id="2.1.1.72" evidence="1"/>
<dbReference type="GO" id="GO:0009007">
    <property type="term" value="F:site-specific DNA-methyltransferase (adenine-specific) activity"/>
    <property type="evidence" value="ECO:0007669"/>
    <property type="project" value="UniProtKB-EC"/>
</dbReference>
<dbReference type="SUPFAM" id="SSF53335">
    <property type="entry name" value="S-adenosyl-L-methionine-dependent methyltransferases"/>
    <property type="match status" value="1"/>
</dbReference>
<dbReference type="AlphaFoldDB" id="A0A3E1Q9K1"/>
<reference evidence="7 8" key="1">
    <citation type="journal article" date="2007" name="Int. J. Syst. Evol. Microbiol.">
        <title>Marixanthomonas ophiurae gen. nov., sp. nov., a marine bacterium of the family Flavobacteriaceae isolated from a deep-sea brittle star.</title>
        <authorList>
            <person name="Romanenko L.A."/>
            <person name="Uchino M."/>
            <person name="Frolova G.M."/>
            <person name="Mikhailov V.V."/>
        </authorList>
    </citation>
    <scope>NUCLEOTIDE SEQUENCE [LARGE SCALE GENOMIC DNA]</scope>
    <source>
        <strain evidence="7 8">KMM 3046</strain>
    </source>
</reference>
<evidence type="ECO:0000259" key="6">
    <source>
        <dbReference type="Pfam" id="PF01555"/>
    </source>
</evidence>
<dbReference type="GO" id="GO:0032259">
    <property type="term" value="P:methylation"/>
    <property type="evidence" value="ECO:0007669"/>
    <property type="project" value="UniProtKB-KW"/>
</dbReference>
<gene>
    <name evidence="7" type="ORF">DZ858_01675</name>
</gene>
<evidence type="ECO:0000256" key="3">
    <source>
        <dbReference type="ARBA" id="ARBA00022679"/>
    </source>
</evidence>
<dbReference type="InterPro" id="IPR002941">
    <property type="entry name" value="DNA_methylase_N4/N6"/>
</dbReference>
<evidence type="ECO:0000313" key="8">
    <source>
        <dbReference type="Proteomes" id="UP000261082"/>
    </source>
</evidence>
<keyword evidence="4" id="KW-0949">S-adenosyl-L-methionine</keyword>
<dbReference type="PRINTS" id="PR00506">
    <property type="entry name" value="D21N6MTFRASE"/>
</dbReference>
<proteinExistence type="predicted"/>
<accession>A0A3E1Q9K1</accession>
<protein>
    <recommendedName>
        <fullName evidence="1">site-specific DNA-methyltransferase (adenine-specific)</fullName>
        <ecNumber evidence="1">2.1.1.72</ecNumber>
    </recommendedName>
</protein>
<evidence type="ECO:0000313" key="7">
    <source>
        <dbReference type="EMBL" id="RFN58816.1"/>
    </source>
</evidence>
<organism evidence="7 8">
    <name type="scientific">Marixanthomonas ophiurae</name>
    <dbReference type="NCBI Taxonomy" id="387659"/>
    <lineage>
        <taxon>Bacteria</taxon>
        <taxon>Pseudomonadati</taxon>
        <taxon>Bacteroidota</taxon>
        <taxon>Flavobacteriia</taxon>
        <taxon>Flavobacteriales</taxon>
        <taxon>Flavobacteriaceae</taxon>
        <taxon>Marixanthomonas</taxon>
    </lineage>
</organism>
<keyword evidence="3 7" id="KW-0808">Transferase</keyword>
<dbReference type="GO" id="GO:0008170">
    <property type="term" value="F:N-methyltransferase activity"/>
    <property type="evidence" value="ECO:0007669"/>
    <property type="project" value="InterPro"/>
</dbReference>
<name>A0A3E1Q9K1_9FLAO</name>
<evidence type="ECO:0000256" key="1">
    <source>
        <dbReference type="ARBA" id="ARBA00011900"/>
    </source>
</evidence>
<dbReference type="RefSeq" id="WP_117157840.1">
    <property type="nucleotide sequence ID" value="NZ_QVID01000001.1"/>
</dbReference>
<evidence type="ECO:0000256" key="4">
    <source>
        <dbReference type="ARBA" id="ARBA00022691"/>
    </source>
</evidence>
<dbReference type="InterPro" id="IPR002295">
    <property type="entry name" value="N4/N6-MTase_EcoPI_Mod-like"/>
</dbReference>
<evidence type="ECO:0000256" key="5">
    <source>
        <dbReference type="ARBA" id="ARBA00047942"/>
    </source>
</evidence>
<comment type="catalytic activity">
    <reaction evidence="5">
        <text>a 2'-deoxyadenosine in DNA + S-adenosyl-L-methionine = an N(6)-methyl-2'-deoxyadenosine in DNA + S-adenosyl-L-homocysteine + H(+)</text>
        <dbReference type="Rhea" id="RHEA:15197"/>
        <dbReference type="Rhea" id="RHEA-COMP:12418"/>
        <dbReference type="Rhea" id="RHEA-COMP:12419"/>
        <dbReference type="ChEBI" id="CHEBI:15378"/>
        <dbReference type="ChEBI" id="CHEBI:57856"/>
        <dbReference type="ChEBI" id="CHEBI:59789"/>
        <dbReference type="ChEBI" id="CHEBI:90615"/>
        <dbReference type="ChEBI" id="CHEBI:90616"/>
        <dbReference type="EC" id="2.1.1.72"/>
    </reaction>
</comment>